<feature type="compositionally biased region" description="Polar residues" evidence="2">
    <location>
        <begin position="18"/>
        <end position="49"/>
    </location>
</feature>
<feature type="compositionally biased region" description="Basic and acidic residues" evidence="2">
    <location>
        <begin position="337"/>
        <end position="349"/>
    </location>
</feature>
<sequence>MASTRSPLPDSDRDWQRPSPSVSNQRRTQSRPNRPISQAIHQQKSSQLPTQNVLQPKTVPTSNTATLVLIPTNSTFNQKVINLADKAKVRIGRQTNPKTVPTQYNGYFDSKVLSRVHAEIWNDGGRLLIKDLKSSNGTFLNDQRLSPEGTESEPTELQPGDKLEFGIDIVGDDNRTVIHQKVSTEVKIISSSSKRVPTTDVSRPQVRRNRPDIGGVRQRLQNELTAALNTNDKIMFAKSEVKEMSKQLWEKKNETLFELARYTRQKEMVAANSGSIESQKHAENVRAEESIAKKEAKEEQAPDDVKQNSTVDMDVTKETATKETATAENVNSPVEQKGSDLQEPDRSDSVDTVLGNAHAEDTVLNNSVIIKYVPEVSHKDKPIDMRYHLEQLREVCEKLREELKTEREVSEALRHELSDSKSLMASLTERFRLERESMLQQIESLKKNDVRFLQDQQAVHANVTSPSAENLKEIIEHKIKEALQLEREKLEEEINERERQQYQIKLDSEIKQEKMRLAEESRSAIETQVAEQMNAFKEEWVMRIRNRKNHRKDPSNPVKTSESTDEFMDDEMIEATLVASANAVKSPIRQEKSTGNADNSALLKVTFGIAMLGLCVLLVRR</sequence>
<dbReference type="SMART" id="SM00240">
    <property type="entry name" value="FHA"/>
    <property type="match status" value="1"/>
</dbReference>
<accession>A0A9N9C5E7</accession>
<dbReference type="InterPro" id="IPR051176">
    <property type="entry name" value="Cent_Immune-Sig_Mod"/>
</dbReference>
<dbReference type="AlphaFoldDB" id="A0A9N9C5E7"/>
<dbReference type="GO" id="GO:0005737">
    <property type="term" value="C:cytoplasm"/>
    <property type="evidence" value="ECO:0007669"/>
    <property type="project" value="TreeGrafter"/>
</dbReference>
<dbReference type="PANTHER" id="PTHR15715:SF37">
    <property type="entry name" value="LD47843P"/>
    <property type="match status" value="1"/>
</dbReference>
<name>A0A9N9C5E7_9GLOM</name>
<dbReference type="Gene3D" id="2.60.200.20">
    <property type="match status" value="1"/>
</dbReference>
<protein>
    <submittedName>
        <fullName evidence="4">8065_t:CDS:1</fullName>
    </submittedName>
</protein>
<reference evidence="4" key="1">
    <citation type="submission" date="2021-06" db="EMBL/GenBank/DDBJ databases">
        <authorList>
            <person name="Kallberg Y."/>
            <person name="Tangrot J."/>
            <person name="Rosling A."/>
        </authorList>
    </citation>
    <scope>NUCLEOTIDE SEQUENCE</scope>
    <source>
        <strain evidence="4">BR232B</strain>
    </source>
</reference>
<dbReference type="OrthoDB" id="687730at2759"/>
<feature type="coiled-coil region" evidence="1">
    <location>
        <begin position="389"/>
        <end position="503"/>
    </location>
</feature>
<comment type="caution">
    <text evidence="4">The sequence shown here is derived from an EMBL/GenBank/DDBJ whole genome shotgun (WGS) entry which is preliminary data.</text>
</comment>
<keyword evidence="1" id="KW-0175">Coiled coil</keyword>
<gene>
    <name evidence="4" type="ORF">PBRASI_LOCUS7004</name>
</gene>
<evidence type="ECO:0000256" key="1">
    <source>
        <dbReference type="SAM" id="Coils"/>
    </source>
</evidence>
<dbReference type="PROSITE" id="PS50006">
    <property type="entry name" value="FHA_DOMAIN"/>
    <property type="match status" value="1"/>
</dbReference>
<dbReference type="SUPFAM" id="SSF49879">
    <property type="entry name" value="SMAD/FHA domain"/>
    <property type="match status" value="1"/>
</dbReference>
<evidence type="ECO:0000313" key="4">
    <source>
        <dbReference type="EMBL" id="CAG8588633.1"/>
    </source>
</evidence>
<feature type="region of interest" description="Disordered" evidence="2">
    <location>
        <begin position="138"/>
        <end position="157"/>
    </location>
</feature>
<keyword evidence="5" id="KW-1185">Reference proteome</keyword>
<feature type="domain" description="FHA" evidence="3">
    <location>
        <begin position="89"/>
        <end position="145"/>
    </location>
</feature>
<evidence type="ECO:0000256" key="2">
    <source>
        <dbReference type="SAM" id="MobiDB-lite"/>
    </source>
</evidence>
<organism evidence="4 5">
    <name type="scientific">Paraglomus brasilianum</name>
    <dbReference type="NCBI Taxonomy" id="144538"/>
    <lineage>
        <taxon>Eukaryota</taxon>
        <taxon>Fungi</taxon>
        <taxon>Fungi incertae sedis</taxon>
        <taxon>Mucoromycota</taxon>
        <taxon>Glomeromycotina</taxon>
        <taxon>Glomeromycetes</taxon>
        <taxon>Paraglomerales</taxon>
        <taxon>Paraglomeraceae</taxon>
        <taxon>Paraglomus</taxon>
    </lineage>
</organism>
<proteinExistence type="predicted"/>
<dbReference type="EMBL" id="CAJVPI010001010">
    <property type="protein sequence ID" value="CAG8588633.1"/>
    <property type="molecule type" value="Genomic_DNA"/>
</dbReference>
<dbReference type="PANTHER" id="PTHR15715">
    <property type="entry name" value="CENTROSOMAL PROTEIN OF 170 KDA"/>
    <property type="match status" value="1"/>
</dbReference>
<feature type="region of interest" description="Disordered" evidence="2">
    <location>
        <begin position="269"/>
        <end position="349"/>
    </location>
</feature>
<dbReference type="InterPro" id="IPR000253">
    <property type="entry name" value="FHA_dom"/>
</dbReference>
<dbReference type="Pfam" id="PF00498">
    <property type="entry name" value="FHA"/>
    <property type="match status" value="1"/>
</dbReference>
<dbReference type="InterPro" id="IPR008984">
    <property type="entry name" value="SMAD_FHA_dom_sf"/>
</dbReference>
<evidence type="ECO:0000259" key="3">
    <source>
        <dbReference type="PROSITE" id="PS50006"/>
    </source>
</evidence>
<feature type="region of interest" description="Disordered" evidence="2">
    <location>
        <begin position="1"/>
        <end position="49"/>
    </location>
</feature>
<feature type="compositionally biased region" description="Basic and acidic residues" evidence="2">
    <location>
        <begin position="278"/>
        <end position="306"/>
    </location>
</feature>
<dbReference type="Proteomes" id="UP000789739">
    <property type="component" value="Unassembled WGS sequence"/>
</dbReference>
<evidence type="ECO:0000313" key="5">
    <source>
        <dbReference type="Proteomes" id="UP000789739"/>
    </source>
</evidence>